<dbReference type="Proteomes" id="UP000467840">
    <property type="component" value="Chromosome 14"/>
</dbReference>
<keyword evidence="3" id="KW-1185">Reference proteome</keyword>
<dbReference type="AlphaFoldDB" id="A0A6A6MC11"/>
<reference evidence="2 3" key="1">
    <citation type="journal article" date="2020" name="Mol. Plant">
        <title>The Chromosome-Based Rubber Tree Genome Provides New Insights into Spurge Genome Evolution and Rubber Biosynthesis.</title>
        <authorList>
            <person name="Liu J."/>
            <person name="Shi C."/>
            <person name="Shi C.C."/>
            <person name="Li W."/>
            <person name="Zhang Q.J."/>
            <person name="Zhang Y."/>
            <person name="Li K."/>
            <person name="Lu H.F."/>
            <person name="Shi C."/>
            <person name="Zhu S.T."/>
            <person name="Xiao Z.Y."/>
            <person name="Nan H."/>
            <person name="Yue Y."/>
            <person name="Zhu X.G."/>
            <person name="Wu Y."/>
            <person name="Hong X.N."/>
            <person name="Fan G.Y."/>
            <person name="Tong Y."/>
            <person name="Zhang D."/>
            <person name="Mao C.L."/>
            <person name="Liu Y.L."/>
            <person name="Hao S.J."/>
            <person name="Liu W.Q."/>
            <person name="Lv M.Q."/>
            <person name="Zhang H.B."/>
            <person name="Liu Y."/>
            <person name="Hu-Tang G.R."/>
            <person name="Wang J.P."/>
            <person name="Wang J.H."/>
            <person name="Sun Y.H."/>
            <person name="Ni S.B."/>
            <person name="Chen W.B."/>
            <person name="Zhang X.C."/>
            <person name="Jiao Y.N."/>
            <person name="Eichler E.E."/>
            <person name="Li G.H."/>
            <person name="Liu X."/>
            <person name="Gao L.Z."/>
        </authorList>
    </citation>
    <scope>NUCLEOTIDE SEQUENCE [LARGE SCALE GENOMIC DNA]</scope>
    <source>
        <strain evidence="3">cv. GT1</strain>
        <tissue evidence="2">Leaf</tissue>
    </source>
</reference>
<gene>
    <name evidence="2" type="ORF">GH714_021135</name>
</gene>
<evidence type="ECO:0000313" key="2">
    <source>
        <dbReference type="EMBL" id="KAF2311242.1"/>
    </source>
</evidence>
<protein>
    <submittedName>
        <fullName evidence="2">Uncharacterized protein</fullName>
    </submittedName>
</protein>
<name>A0A6A6MC11_HEVBR</name>
<dbReference type="PANTHER" id="PTHR31434">
    <property type="entry name" value="S PHASE CYCLIN A-ASSOCIATED PROTEIN IN THE ENDOPLASMIC RETICULUM"/>
    <property type="match status" value="1"/>
</dbReference>
<dbReference type="PANTHER" id="PTHR31434:SF2">
    <property type="entry name" value="S PHASE CYCLIN A-ASSOCIATED PROTEIN IN THE ENDOPLASMIC RETICULUM"/>
    <property type="match status" value="1"/>
</dbReference>
<sequence length="556" mass="61475">MNQFLEEKEPELQASRQAGLLNFIASALPASHTSKPEVCQVMIHLIKFLQVVLSVPANRSYFLAQNLLPPIIPMLSTAFENYIKIAASLNGPGISNLPSSKTSVENFESISELLDNFLWIVGAVIGHTSSDERELQMQGGLLELLIAYQVVHWLRDLFALYERPPVEGSPFPSSILLSIHLLVVLTYRPKTYCSIDWESSPIETVLGFDNQEAKPAEIAVFEHSSANMTFKECRTPLSVLNGSALVSSPDVSEDRPLHESCSINKSEDSLSIGKDGGKKSTYSSAELNYANINLSDVPDESEKILIEEKDGKHLVNEAYINGRCFHVYLYLHDFFVGLKVSHVGLLLHESLLLLGYFALFCPENQAVLRWGKSPTILHKVYDLPFVFFSDPELMPVWGGMLVAACYGCEQNRSVVLQELSMDMVLSLLTSCKSVSQAVGANQTMENLPIKDSGESNRQNSELKKSHGDIPSRSNRYNTKSTRVSLGKATVLGNGVKSGKMRSHRDSKATKIGEEMALKHSPLAPETSLMLHSRFPSSFLDRVEQFFSAGIASMGEV</sequence>
<comment type="caution">
    <text evidence="2">The sequence shown here is derived from an EMBL/GenBank/DDBJ whole genome shotgun (WGS) entry which is preliminary data.</text>
</comment>
<evidence type="ECO:0000256" key="1">
    <source>
        <dbReference type="SAM" id="MobiDB-lite"/>
    </source>
</evidence>
<accession>A0A6A6MC11</accession>
<dbReference type="EMBL" id="JAAGAX010000006">
    <property type="protein sequence ID" value="KAF2311242.1"/>
    <property type="molecule type" value="Genomic_DNA"/>
</dbReference>
<feature type="compositionally biased region" description="Basic and acidic residues" evidence="1">
    <location>
        <begin position="460"/>
        <end position="469"/>
    </location>
</feature>
<feature type="compositionally biased region" description="Polar residues" evidence="1">
    <location>
        <begin position="471"/>
        <end position="480"/>
    </location>
</feature>
<feature type="region of interest" description="Disordered" evidence="1">
    <location>
        <begin position="445"/>
        <end position="480"/>
    </location>
</feature>
<evidence type="ECO:0000313" key="3">
    <source>
        <dbReference type="Proteomes" id="UP000467840"/>
    </source>
</evidence>
<proteinExistence type="predicted"/>
<organism evidence="2 3">
    <name type="scientific">Hevea brasiliensis</name>
    <name type="common">Para rubber tree</name>
    <name type="synonym">Siphonia brasiliensis</name>
    <dbReference type="NCBI Taxonomy" id="3981"/>
    <lineage>
        <taxon>Eukaryota</taxon>
        <taxon>Viridiplantae</taxon>
        <taxon>Streptophyta</taxon>
        <taxon>Embryophyta</taxon>
        <taxon>Tracheophyta</taxon>
        <taxon>Spermatophyta</taxon>
        <taxon>Magnoliopsida</taxon>
        <taxon>eudicotyledons</taxon>
        <taxon>Gunneridae</taxon>
        <taxon>Pentapetalae</taxon>
        <taxon>rosids</taxon>
        <taxon>fabids</taxon>
        <taxon>Malpighiales</taxon>
        <taxon>Euphorbiaceae</taxon>
        <taxon>Crotonoideae</taxon>
        <taxon>Micrandreae</taxon>
        <taxon>Hevea</taxon>
    </lineage>
</organism>